<dbReference type="CDD" id="cd07306">
    <property type="entry name" value="Porin3_VDAC"/>
    <property type="match status" value="1"/>
</dbReference>
<evidence type="ECO:0000256" key="6">
    <source>
        <dbReference type="ARBA" id="ARBA00023065"/>
    </source>
</evidence>
<protein>
    <submittedName>
        <fullName evidence="9">Uncharacterized protein</fullName>
    </submittedName>
</protein>
<evidence type="ECO:0000256" key="2">
    <source>
        <dbReference type="ARBA" id="ARBA00009624"/>
    </source>
</evidence>
<dbReference type="EMBL" id="CM035411">
    <property type="protein sequence ID" value="KAH7435188.1"/>
    <property type="molecule type" value="Genomic_DNA"/>
</dbReference>
<keyword evidence="4" id="KW-1134">Transmembrane beta strand</keyword>
<dbReference type="Pfam" id="PF01459">
    <property type="entry name" value="Porin_3"/>
    <property type="match status" value="1"/>
</dbReference>
<accession>A0A8T2UKD7</accession>
<keyword evidence="7" id="KW-0626">Porin</keyword>
<dbReference type="Gene3D" id="2.40.160.10">
    <property type="entry name" value="Porin"/>
    <property type="match status" value="1"/>
</dbReference>
<keyword evidence="3" id="KW-0813">Transport</keyword>
<dbReference type="InterPro" id="IPR023614">
    <property type="entry name" value="Porin_dom_sf"/>
</dbReference>
<dbReference type="PANTHER" id="PTHR11743">
    <property type="entry name" value="VOLTAGE-DEPENDENT ANION-SELECTIVE CHANNEL"/>
    <property type="match status" value="1"/>
</dbReference>
<gene>
    <name evidence="9" type="ORF">KP509_06G054100</name>
</gene>
<dbReference type="InterPro" id="IPR001925">
    <property type="entry name" value="Porin_Euk"/>
</dbReference>
<dbReference type="InterPro" id="IPR027246">
    <property type="entry name" value="Porin_Euk/Tom40"/>
</dbReference>
<dbReference type="GO" id="GO:0005741">
    <property type="term" value="C:mitochondrial outer membrane"/>
    <property type="evidence" value="ECO:0007669"/>
    <property type="project" value="InterPro"/>
</dbReference>
<dbReference type="AlphaFoldDB" id="A0A8T2UKD7"/>
<dbReference type="GO" id="GO:0046930">
    <property type="term" value="C:pore complex"/>
    <property type="evidence" value="ECO:0007669"/>
    <property type="project" value="UniProtKB-KW"/>
</dbReference>
<reference evidence="9" key="1">
    <citation type="submission" date="2021-08" db="EMBL/GenBank/DDBJ databases">
        <title>WGS assembly of Ceratopteris richardii.</title>
        <authorList>
            <person name="Marchant D.B."/>
            <person name="Chen G."/>
            <person name="Jenkins J."/>
            <person name="Shu S."/>
            <person name="Leebens-Mack J."/>
            <person name="Grimwood J."/>
            <person name="Schmutz J."/>
            <person name="Soltis P."/>
            <person name="Soltis D."/>
            <person name="Chen Z.-H."/>
        </authorList>
    </citation>
    <scope>NUCLEOTIDE SEQUENCE</scope>
    <source>
        <strain evidence="9">Whitten #5841</strain>
        <tissue evidence="9">Leaf</tissue>
    </source>
</reference>
<comment type="similarity">
    <text evidence="2">Belongs to the eukaryotic mitochondrial porin (TC 1.B.8.1) family.</text>
</comment>
<proteinExistence type="inferred from homology"/>
<evidence type="ECO:0000256" key="7">
    <source>
        <dbReference type="ARBA" id="ARBA00023114"/>
    </source>
</evidence>
<evidence type="ECO:0000256" key="3">
    <source>
        <dbReference type="ARBA" id="ARBA00022448"/>
    </source>
</evidence>
<evidence type="ECO:0000256" key="1">
    <source>
        <dbReference type="ARBA" id="ARBA00004370"/>
    </source>
</evidence>
<evidence type="ECO:0000256" key="8">
    <source>
        <dbReference type="ARBA" id="ARBA00023136"/>
    </source>
</evidence>
<sequence>MGKGPGLFSDIGKKAKDLLYKDYLEDHKITVTSQSVTGLAFTTTGLKKGDVFLGDIATKFKKRNVTTEIKLDTNSNIFTTITVDEFAKGFNSIMKFTIPDPNSGKLEVQYWHDHACLSAATGLTPVPLVEVNGVLGNGRFAIGGEAAFDTNSGTFTKYNAGIGVNESDFTASLLLMDKGDTLKASYVHNTTRDKRTTVAAELVHKLSKNENTFTIGSSYAWDPMTTVKTRVDNHGTVATIVQHEWRPKSTVTVSATKPMDKPAKYGLALALKP</sequence>
<dbReference type="OrthoDB" id="7827681at2759"/>
<comment type="caution">
    <text evidence="9">The sequence shown here is derived from an EMBL/GenBank/DDBJ whole genome shotgun (WGS) entry which is preliminary data.</text>
</comment>
<dbReference type="GO" id="GO:0015288">
    <property type="term" value="F:porin activity"/>
    <property type="evidence" value="ECO:0007669"/>
    <property type="project" value="UniProtKB-KW"/>
</dbReference>
<comment type="subcellular location">
    <subcellularLocation>
        <location evidence="1">Membrane</location>
    </subcellularLocation>
</comment>
<dbReference type="Proteomes" id="UP000825935">
    <property type="component" value="Chromosome 6"/>
</dbReference>
<organism evidence="9 10">
    <name type="scientific">Ceratopteris richardii</name>
    <name type="common">Triangle waterfern</name>
    <dbReference type="NCBI Taxonomy" id="49495"/>
    <lineage>
        <taxon>Eukaryota</taxon>
        <taxon>Viridiplantae</taxon>
        <taxon>Streptophyta</taxon>
        <taxon>Embryophyta</taxon>
        <taxon>Tracheophyta</taxon>
        <taxon>Polypodiopsida</taxon>
        <taxon>Polypodiidae</taxon>
        <taxon>Polypodiales</taxon>
        <taxon>Pteridineae</taxon>
        <taxon>Pteridaceae</taxon>
        <taxon>Parkerioideae</taxon>
        <taxon>Ceratopteris</taxon>
    </lineage>
</organism>
<keyword evidence="5" id="KW-0812">Transmembrane</keyword>
<dbReference type="GO" id="GO:0008308">
    <property type="term" value="F:voltage-gated monoatomic anion channel activity"/>
    <property type="evidence" value="ECO:0007669"/>
    <property type="project" value="InterPro"/>
</dbReference>
<dbReference type="OMA" id="DGMFVPH"/>
<evidence type="ECO:0000256" key="4">
    <source>
        <dbReference type="ARBA" id="ARBA00022452"/>
    </source>
</evidence>
<evidence type="ECO:0000313" key="10">
    <source>
        <dbReference type="Proteomes" id="UP000825935"/>
    </source>
</evidence>
<dbReference type="PANTHER" id="PTHR11743:SF70">
    <property type="entry name" value="GH26960P-RELATED"/>
    <property type="match status" value="1"/>
</dbReference>
<keyword evidence="10" id="KW-1185">Reference proteome</keyword>
<keyword evidence="8" id="KW-0472">Membrane</keyword>
<dbReference type="FunFam" id="2.40.160.10:FF:000003">
    <property type="entry name" value="Outer mitochondrial membrane protein porin"/>
    <property type="match status" value="1"/>
</dbReference>
<evidence type="ECO:0000313" key="9">
    <source>
        <dbReference type="EMBL" id="KAH7435188.1"/>
    </source>
</evidence>
<evidence type="ECO:0000256" key="5">
    <source>
        <dbReference type="ARBA" id="ARBA00022692"/>
    </source>
</evidence>
<name>A0A8T2UKD7_CERRI</name>
<keyword evidence="6" id="KW-0406">Ion transport</keyword>